<proteinExistence type="predicted"/>
<gene>
    <name evidence="3" type="ORF">SAMN05216249_11333</name>
</gene>
<dbReference type="STRING" id="1120918.SAMN05216249_11333"/>
<name>A0A1I0Z5D9_9FIRM</name>
<organism evidence="3 4">
    <name type="scientific">Acetitomaculum ruminis DSM 5522</name>
    <dbReference type="NCBI Taxonomy" id="1120918"/>
    <lineage>
        <taxon>Bacteria</taxon>
        <taxon>Bacillati</taxon>
        <taxon>Bacillota</taxon>
        <taxon>Clostridia</taxon>
        <taxon>Lachnospirales</taxon>
        <taxon>Lachnospiraceae</taxon>
        <taxon>Acetitomaculum</taxon>
    </lineage>
</organism>
<dbReference type="InterPro" id="IPR008327">
    <property type="entry name" value="Sig_transdc_resp-reg_antiterm"/>
</dbReference>
<keyword evidence="1" id="KW-1133">Transmembrane helix</keyword>
<feature type="domain" description="ANTAR" evidence="2">
    <location>
        <begin position="116"/>
        <end position="177"/>
    </location>
</feature>
<dbReference type="PROSITE" id="PS50921">
    <property type="entry name" value="ANTAR"/>
    <property type="match status" value="1"/>
</dbReference>
<dbReference type="InterPro" id="IPR036388">
    <property type="entry name" value="WH-like_DNA-bd_sf"/>
</dbReference>
<dbReference type="PIRSF" id="PIRSF036382">
    <property type="entry name" value="RR_antiterm"/>
    <property type="match status" value="1"/>
</dbReference>
<dbReference type="Gene3D" id="1.10.10.10">
    <property type="entry name" value="Winged helix-like DNA-binding domain superfamily/Winged helix DNA-binding domain"/>
    <property type="match status" value="1"/>
</dbReference>
<dbReference type="InterPro" id="IPR011006">
    <property type="entry name" value="CheY-like_superfamily"/>
</dbReference>
<evidence type="ECO:0000313" key="4">
    <source>
        <dbReference type="Proteomes" id="UP000198838"/>
    </source>
</evidence>
<keyword evidence="1" id="KW-0812">Transmembrane</keyword>
<dbReference type="Pfam" id="PF03861">
    <property type="entry name" value="ANTAR"/>
    <property type="match status" value="1"/>
</dbReference>
<evidence type="ECO:0000256" key="1">
    <source>
        <dbReference type="SAM" id="Phobius"/>
    </source>
</evidence>
<dbReference type="SMART" id="SM01012">
    <property type="entry name" value="ANTAR"/>
    <property type="match status" value="1"/>
</dbReference>
<accession>A0A1I0Z5D9</accession>
<dbReference type="SUPFAM" id="SSF52172">
    <property type="entry name" value="CheY-like"/>
    <property type="match status" value="1"/>
</dbReference>
<dbReference type="GO" id="GO:0003723">
    <property type="term" value="F:RNA binding"/>
    <property type="evidence" value="ECO:0007669"/>
    <property type="project" value="InterPro"/>
</dbReference>
<keyword evidence="1" id="KW-0472">Membrane</keyword>
<feature type="transmembrane region" description="Helical" evidence="1">
    <location>
        <begin position="20"/>
        <end position="39"/>
    </location>
</feature>
<evidence type="ECO:0000313" key="3">
    <source>
        <dbReference type="EMBL" id="SFB20825.1"/>
    </source>
</evidence>
<protein>
    <submittedName>
        <fullName evidence="3">Response regulator NasT</fullName>
    </submittedName>
</protein>
<dbReference type="Proteomes" id="UP000198838">
    <property type="component" value="Unassembled WGS sequence"/>
</dbReference>
<evidence type="ECO:0000259" key="2">
    <source>
        <dbReference type="PROSITE" id="PS50921"/>
    </source>
</evidence>
<reference evidence="3 4" key="1">
    <citation type="submission" date="2016-10" db="EMBL/GenBank/DDBJ databases">
        <authorList>
            <person name="de Groot N.N."/>
        </authorList>
    </citation>
    <scope>NUCLEOTIDE SEQUENCE [LARGE SCALE GENOMIC DNA]</scope>
    <source>
        <strain evidence="3 4">DSM 5522</strain>
    </source>
</reference>
<dbReference type="InterPro" id="IPR005561">
    <property type="entry name" value="ANTAR"/>
</dbReference>
<dbReference type="RefSeq" id="WP_092872999.1">
    <property type="nucleotide sequence ID" value="NZ_FOJY01000013.1"/>
</dbReference>
<keyword evidence="4" id="KW-1185">Reference proteome</keyword>
<sequence length="182" mass="20484">MTNIMVVFPKKEIALNIKRILVRSGFSVAVVCTSAAMAINNADSLSGGIIVTGPRLPDMMFTELNEYLCKQFDMLLIASEEYCYTGSKEGIVSITKPLKVTDLINTLDMMVTAYERRKKRLKLKPKLRNDADKKIINDAKALLMDRNNMSEEEAHKYLQKCSMDSGTNMTETAHMVISLFMT</sequence>
<dbReference type="OrthoDB" id="9808843at2"/>
<dbReference type="AlphaFoldDB" id="A0A1I0Z5D9"/>
<dbReference type="EMBL" id="FOJY01000013">
    <property type="protein sequence ID" value="SFB20825.1"/>
    <property type="molecule type" value="Genomic_DNA"/>
</dbReference>